<evidence type="ECO:0000256" key="1">
    <source>
        <dbReference type="SAM" id="MobiDB-lite"/>
    </source>
</evidence>
<dbReference type="RefSeq" id="XP_050510674.1">
    <property type="nucleotide sequence ID" value="XM_050654717.1"/>
</dbReference>
<dbReference type="Proteomes" id="UP001652700">
    <property type="component" value="Unplaced"/>
</dbReference>
<feature type="region of interest" description="Disordered" evidence="1">
    <location>
        <begin position="26"/>
        <end position="58"/>
    </location>
</feature>
<protein>
    <recommendedName>
        <fullName evidence="4">Protein TOPAZ1</fullName>
    </recommendedName>
</protein>
<proteinExistence type="predicted"/>
<dbReference type="GeneID" id="114339437"/>
<keyword evidence="3" id="KW-1185">Reference proteome</keyword>
<reference evidence="2" key="1">
    <citation type="submission" date="2025-05" db="UniProtKB">
        <authorList>
            <consortium name="EnsemblMetazoa"/>
        </authorList>
    </citation>
    <scope>IDENTIFICATION</scope>
</reference>
<feature type="region of interest" description="Disordered" evidence="1">
    <location>
        <begin position="822"/>
        <end position="844"/>
    </location>
</feature>
<evidence type="ECO:0000313" key="3">
    <source>
        <dbReference type="Proteomes" id="UP001652700"/>
    </source>
</evidence>
<feature type="compositionally biased region" description="Low complexity" evidence="1">
    <location>
        <begin position="26"/>
        <end position="35"/>
    </location>
</feature>
<feature type="compositionally biased region" description="Polar residues" evidence="1">
    <location>
        <begin position="824"/>
        <end position="844"/>
    </location>
</feature>
<evidence type="ECO:0008006" key="4">
    <source>
        <dbReference type="Google" id="ProtNLM"/>
    </source>
</evidence>
<sequence length="1297" mass="149526">MEKNSLTGIRKLPAVFNFSITKPITGTGKNTNTGKTTEDRNVIQADNKSKRTNNNLNPSKRLCKRTEVEYDKSERFSPVAELDIANGVLIKGMYSTELVECEKDSKNQYFDYTAPNDEVSPMECEDCDESEQPYPVCNGVNGNQKQVNNSHAAGDRIHTEQEISNKTARSNSQPDMLPDNEILNYEVDSENESKLSSLEAGFSDEEALLEEYYDDEDVPTDDHDDVPTERDQETEEMFEEEMLASEFEYEDDVNTQQETLSNTEDDDDQFLKDLIKAPLCIDVFERPVRAWPANNHFKPTRLFLKDIGYIRPVVAKDNHVFDVKSSDQFHQKVADNFVFKSPQPPKPVPHKRKELSITPVKHDDDAISLYAPTLSELSDDEDCDSPSTHFSRTGSLERNRRVIKSTRENSDLIDKDSRDFEFRQEEPSYSSRNLEWRQETVPGISRDLEWRQEAVPGISRNSEWRQETVPGISRNSEWRQETVPGNSRDLEWRQETVPGNSRDLELRQENLTNSSRNLELQQEKLPNGSLQGHNPQPNNAYCMDQIPYVFYGLCFKHFLNGSCRRKTCHVTHHILHDIFVAKCRKVKPSTKLIEAYEYSKKYPVLFEAAHTCFIDVFAYLKLEEQLINCVFDFITMQHKIDFPKAIRKVVAALNNGFTITLETFDKIERRVDLKQYPVLVEALMEALSMQRVSQNWCMLRKLIHVNNYIAPEIVNKLLMSFTSVIPLDPVISQSIYEEIIEKQLTDVSKVSPRFLNALNKPVNFFGETAWNGNHNPRELVRSRSDESISEGYMPGNKRQVKRCRSNEMISADIQVKTEDRYAPYTSNATSRSNEGYNKKSSTYGNQSRYKSFLDQIDDVQTVVLFPTSPIVGEFKYSNPLSLTSSISLHDLLPASEPTMGSIDHVDLQKCIRFLNAGTFLDYLKKDEILSAMEHFLFQCTTEFARDSSTFLKMTDHIKIVDPSYNKNPILKGVLEVIAFNLIILLDKRGEFEAAKKLIETFLDWDSMLTSKILVVQGNITHMGKYIQLATILVKSNGFFLGFAILSSLGLKLMEHPQNWPLNNNKMDLQNRNSLLNIFLERAKTYAKPELFGLYNHMFSTHLYGFDARKPFNSMLKNVFKQKDWSYLSHFSLSTEVFCKNMDIDKLRAFIVTMAPRSKLIDQRLKYFECGCMMGIYPRISGQESMIKIEVSMPETEIQLFLEQYFYKMRLSLKTYNSQKIKLPPGLTIVISVSRVSEGELDYLELIDSTQWTYANTHRTIKTLLVDHFRFDEMQLSSPDDKTIRISAESLMSWATRK</sequence>
<accession>A0ABM5KKE7</accession>
<organism evidence="2 3">
    <name type="scientific">Diabrotica virgifera virgifera</name>
    <name type="common">western corn rootworm</name>
    <dbReference type="NCBI Taxonomy" id="50390"/>
    <lineage>
        <taxon>Eukaryota</taxon>
        <taxon>Metazoa</taxon>
        <taxon>Ecdysozoa</taxon>
        <taxon>Arthropoda</taxon>
        <taxon>Hexapoda</taxon>
        <taxon>Insecta</taxon>
        <taxon>Pterygota</taxon>
        <taxon>Neoptera</taxon>
        <taxon>Endopterygota</taxon>
        <taxon>Coleoptera</taxon>
        <taxon>Polyphaga</taxon>
        <taxon>Cucujiformia</taxon>
        <taxon>Chrysomeloidea</taxon>
        <taxon>Chrysomelidae</taxon>
        <taxon>Galerucinae</taxon>
        <taxon>Diabroticina</taxon>
        <taxon>Diabroticites</taxon>
        <taxon>Diabrotica</taxon>
    </lineage>
</organism>
<feature type="region of interest" description="Disordered" evidence="1">
    <location>
        <begin position="461"/>
        <end position="506"/>
    </location>
</feature>
<evidence type="ECO:0000313" key="2">
    <source>
        <dbReference type="EnsemblMetazoa" id="XP_050510674.1"/>
    </source>
</evidence>
<feature type="region of interest" description="Disordered" evidence="1">
    <location>
        <begin position="377"/>
        <end position="396"/>
    </location>
</feature>
<name>A0ABM5KKE7_DIAVI</name>
<dbReference type="EnsemblMetazoa" id="XM_050654717.1">
    <property type="protein sequence ID" value="XP_050510674.1"/>
    <property type="gene ID" value="LOC114339437"/>
</dbReference>